<reference evidence="3 4" key="1">
    <citation type="submission" date="2021-08" db="EMBL/GenBank/DDBJ databases">
        <title>Draft Genome Sequence of Phanerochaete sordida strain YK-624.</title>
        <authorList>
            <person name="Mori T."/>
            <person name="Dohra H."/>
            <person name="Suzuki T."/>
            <person name="Kawagishi H."/>
            <person name="Hirai H."/>
        </authorList>
    </citation>
    <scope>NUCLEOTIDE SEQUENCE [LARGE SCALE GENOMIC DNA]</scope>
    <source>
        <strain evidence="3 4">YK-624</strain>
    </source>
</reference>
<dbReference type="Pfam" id="PF10441">
    <property type="entry name" value="Urb2"/>
    <property type="match status" value="1"/>
</dbReference>
<keyword evidence="4" id="KW-1185">Reference proteome</keyword>
<dbReference type="PANTHER" id="PTHR15682">
    <property type="entry name" value="UNHEALTHY RIBOSOME BIOGENESIS PROTEIN 2 HOMOLOG"/>
    <property type="match status" value="1"/>
</dbReference>
<dbReference type="InterPro" id="IPR018849">
    <property type="entry name" value="Urb2/Npa2_C"/>
</dbReference>
<dbReference type="GO" id="GO:0042254">
    <property type="term" value="P:ribosome biogenesis"/>
    <property type="evidence" value="ECO:0007669"/>
    <property type="project" value="TreeGrafter"/>
</dbReference>
<dbReference type="GO" id="GO:0005730">
    <property type="term" value="C:nucleolus"/>
    <property type="evidence" value="ECO:0007669"/>
    <property type="project" value="TreeGrafter"/>
</dbReference>
<dbReference type="OrthoDB" id="160374at2759"/>
<protein>
    <submittedName>
        <fullName evidence="3">Urb2 domain-containing protein</fullName>
    </submittedName>
</protein>
<dbReference type="SUPFAM" id="SSF48371">
    <property type="entry name" value="ARM repeat"/>
    <property type="match status" value="1"/>
</dbReference>
<dbReference type="PANTHER" id="PTHR15682:SF2">
    <property type="entry name" value="UNHEALTHY RIBOSOME BIOGENESIS PROTEIN 2 HOMOLOG"/>
    <property type="match status" value="1"/>
</dbReference>
<proteinExistence type="predicted"/>
<dbReference type="EMBL" id="BPQB01000007">
    <property type="protein sequence ID" value="GJE87799.1"/>
    <property type="molecule type" value="Genomic_DNA"/>
</dbReference>
<comment type="caution">
    <text evidence="3">The sequence shown here is derived from an EMBL/GenBank/DDBJ whole genome shotgun (WGS) entry which is preliminary data.</text>
</comment>
<evidence type="ECO:0000313" key="3">
    <source>
        <dbReference type="EMBL" id="GJE87799.1"/>
    </source>
</evidence>
<feature type="domain" description="Nucleolar 27S pre-rRNA processing Urb2/Npa2 C-terminal" evidence="2">
    <location>
        <begin position="1180"/>
        <end position="1413"/>
    </location>
</feature>
<dbReference type="Proteomes" id="UP000703269">
    <property type="component" value="Unassembled WGS sequence"/>
</dbReference>
<evidence type="ECO:0000256" key="1">
    <source>
        <dbReference type="SAM" id="MobiDB-lite"/>
    </source>
</evidence>
<name>A0A9P3G5B6_9APHY</name>
<feature type="compositionally biased region" description="Polar residues" evidence="1">
    <location>
        <begin position="507"/>
        <end position="518"/>
    </location>
</feature>
<sequence length="1415" mass="151669">MHISPHDFVRALRAPADPPQPGAPQKVQLARDVWNNASLYVPNKAELIAEFLLSRLLKDKDALPDANPILDARYWTLLRDVLAASDVAKSRSAKAWLVPVLQRTPLAPVANAVLASWIHRTAAVPDQVPSAADCLSILWPLAVPKISPETLLDCLGSVVRLLADYPSFRQALDPAAHARVEHLLTQLVGSYRYALANASNKKKLFTAFSTGHLQAWLECIHSQAGSAATIYADVYDAGVETLFTVDVLRQTQDRDSPYLEPLARAVGASPEAACAALPRLFAAFVAATRRHRAALFGQSSHQAPGAAADQARQAALRFLAVCAALCAPVAPPALRWRTLAALLQALGAEGLYGADNGAVDDVLRRVGEDAIGALAQAVSENQQSVIDYTLESLSTIVSIDYDLLSHSTPRILRLLLSVPSSSAPAYAYLKQLLDYHVKTRTLDVLVEAILAACASQTQVDRSAASVSPLLRPNFLDDFAKSLKSFLTPGQVGSTVDTVLRQLREQLQSVTDTGDSSSEPQKKKRKTEKSTPPPANDQPTSAVAFTLTSRVASAVLSSVPTRILHDDARSAVTAAVQDFYAFARAQLRDVLKRIRRGDAARELQWAAAAALRLQYSIRTARAIPVSTQGDQKLSAKLLSTLEAPLLPELRVELLHVLLSDADRGLAAPAPVLDAVLGALERPAAPWSGAAHAIAADAHATTAACHLLVGRWLPLLDAAASDEQLARFARLVTAPQSSSPGYEVPGADLSVADILQRALHNAELWELPRLRDALLAQIDAATRPLDAVDVPAALRGAPSADAAALAPDAAGEIAGAYRLLLHIPAEYLSRGARGELLRRALAADVLCGEGDARARLFVREFLRRLFVFMGSAEHALGGAYLAFLLRSGPQDAAAPAFAATAELVRVHLVACVKAALKGEQALLGDAADHFAAFVAGTPGFASQQLVWHGVMHLVDVVVSEGKCEDYDATVVDKLRDLHKALLASLRPLVQEIASQDLGTGTAADHTLLLNLWHRSLVFQRWFAAGADLHAFGKAIATKLLRRQHAADAARPGLYLAVLSVVAEECRSAQQQDEYLEVVLASYLAFYRECDEHGRRDLDDLVAKFFKGLSGAFFASVLDLVHDGLSRPGLKLEDVANLIHVLTLLSQNAPEGSSKVLQASLTRCLQLFAAKQEFLRNSVVHDEILRFLARQFNDRPALVRPPDLSSVWSILGHTLAGSATHARSTHRAVFHAAVAIVSALVRLRRDLVGATLPHLACVLRRLLAALRQLRPQLGARQRTLVADTLPHWLAPGDALGADEARALARLLTTMAAKTVVRGAGAGAAAAAADGGKAEALARPFAKHAAYVLQAYVAALNDPLCAVPADVRRELEPGLFALCDMMGEYSRDALMAAALDAGGKAVLKAVWREYEKQKYVGRG</sequence>
<accession>A0A9P3G5B6</accession>
<evidence type="ECO:0000259" key="2">
    <source>
        <dbReference type="Pfam" id="PF10441"/>
    </source>
</evidence>
<gene>
    <name evidence="3" type="ORF">PsYK624_038820</name>
</gene>
<dbReference type="InterPro" id="IPR052609">
    <property type="entry name" value="Ribosome_Biogenesis_Reg"/>
</dbReference>
<feature type="region of interest" description="Disordered" evidence="1">
    <location>
        <begin position="507"/>
        <end position="540"/>
    </location>
</feature>
<evidence type="ECO:0000313" key="4">
    <source>
        <dbReference type="Proteomes" id="UP000703269"/>
    </source>
</evidence>
<organism evidence="3 4">
    <name type="scientific">Phanerochaete sordida</name>
    <dbReference type="NCBI Taxonomy" id="48140"/>
    <lineage>
        <taxon>Eukaryota</taxon>
        <taxon>Fungi</taxon>
        <taxon>Dikarya</taxon>
        <taxon>Basidiomycota</taxon>
        <taxon>Agaricomycotina</taxon>
        <taxon>Agaricomycetes</taxon>
        <taxon>Polyporales</taxon>
        <taxon>Phanerochaetaceae</taxon>
        <taxon>Phanerochaete</taxon>
    </lineage>
</organism>
<dbReference type="InterPro" id="IPR016024">
    <property type="entry name" value="ARM-type_fold"/>
</dbReference>